<gene>
    <name evidence="2" type="ORF">SAMN05216498_1065</name>
</gene>
<organism evidence="2 3">
    <name type="scientific">Tenuibacillus multivorans</name>
    <dbReference type="NCBI Taxonomy" id="237069"/>
    <lineage>
        <taxon>Bacteria</taxon>
        <taxon>Bacillati</taxon>
        <taxon>Bacillota</taxon>
        <taxon>Bacilli</taxon>
        <taxon>Bacillales</taxon>
        <taxon>Bacillaceae</taxon>
        <taxon>Tenuibacillus</taxon>
    </lineage>
</organism>
<dbReference type="Proteomes" id="UP000199334">
    <property type="component" value="Unassembled WGS sequence"/>
</dbReference>
<keyword evidence="1" id="KW-1133">Transmembrane helix</keyword>
<evidence type="ECO:0000313" key="3">
    <source>
        <dbReference type="Proteomes" id="UP000199334"/>
    </source>
</evidence>
<keyword evidence="1" id="KW-0812">Transmembrane</keyword>
<dbReference type="AlphaFoldDB" id="A0A1G9XRY9"/>
<dbReference type="EMBL" id="FNIG01000002">
    <property type="protein sequence ID" value="SDM98935.1"/>
    <property type="molecule type" value="Genomic_DNA"/>
</dbReference>
<reference evidence="2 3" key="1">
    <citation type="submission" date="2016-10" db="EMBL/GenBank/DDBJ databases">
        <authorList>
            <person name="de Groot N.N."/>
        </authorList>
    </citation>
    <scope>NUCLEOTIDE SEQUENCE [LARGE SCALE GENOMIC DNA]</scope>
    <source>
        <strain evidence="2 3">CGMCC 1.3442</strain>
    </source>
</reference>
<evidence type="ECO:0000313" key="2">
    <source>
        <dbReference type="EMBL" id="SDM98935.1"/>
    </source>
</evidence>
<sequence>MKFLDKLGDIYTKIFGMIFVLILLLIFLWKPLGFVAKILKNFFGM</sequence>
<keyword evidence="3" id="KW-1185">Reference proteome</keyword>
<dbReference type="STRING" id="237069.SAMN05216498_1065"/>
<feature type="transmembrane region" description="Helical" evidence="1">
    <location>
        <begin position="14"/>
        <end position="39"/>
    </location>
</feature>
<evidence type="ECO:0000256" key="1">
    <source>
        <dbReference type="SAM" id="Phobius"/>
    </source>
</evidence>
<name>A0A1G9XRY9_9BACI</name>
<accession>A0A1G9XRY9</accession>
<keyword evidence="1" id="KW-0472">Membrane</keyword>
<protein>
    <submittedName>
        <fullName evidence="2">Uncharacterized protein</fullName>
    </submittedName>
</protein>
<proteinExistence type="predicted"/>